<feature type="repeat" description="ANK" evidence="3">
    <location>
        <begin position="196"/>
        <end position="228"/>
    </location>
</feature>
<evidence type="ECO:0000256" key="2">
    <source>
        <dbReference type="ARBA" id="ARBA00023043"/>
    </source>
</evidence>
<evidence type="ECO:0000256" key="3">
    <source>
        <dbReference type="PROSITE-ProRule" id="PRU00023"/>
    </source>
</evidence>
<dbReference type="SMART" id="SM00248">
    <property type="entry name" value="ANK"/>
    <property type="match status" value="5"/>
</dbReference>
<name>Q4THL2_TETNG</name>
<dbReference type="Gene3D" id="1.25.40.20">
    <property type="entry name" value="Ankyrin repeat-containing domain"/>
    <property type="match status" value="2"/>
</dbReference>
<accession>Q4THL2</accession>
<feature type="repeat" description="ANK" evidence="3">
    <location>
        <begin position="254"/>
        <end position="286"/>
    </location>
</feature>
<organism evidence="5">
    <name type="scientific">Tetraodon nigroviridis</name>
    <name type="common">Spotted green pufferfish</name>
    <name type="synonym">Chelonodon nigroviridis</name>
    <dbReference type="NCBI Taxonomy" id="99883"/>
    <lineage>
        <taxon>Eukaryota</taxon>
        <taxon>Metazoa</taxon>
        <taxon>Chordata</taxon>
        <taxon>Craniata</taxon>
        <taxon>Vertebrata</taxon>
        <taxon>Euteleostomi</taxon>
        <taxon>Actinopterygii</taxon>
        <taxon>Neopterygii</taxon>
        <taxon>Teleostei</taxon>
        <taxon>Neoteleostei</taxon>
        <taxon>Acanthomorphata</taxon>
        <taxon>Eupercaria</taxon>
        <taxon>Tetraodontiformes</taxon>
        <taxon>Tetradontoidea</taxon>
        <taxon>Tetraodontidae</taxon>
        <taxon>Tetraodon</taxon>
    </lineage>
</organism>
<feature type="compositionally biased region" description="Basic and acidic residues" evidence="4">
    <location>
        <begin position="119"/>
        <end position="129"/>
    </location>
</feature>
<reference evidence="5" key="2">
    <citation type="submission" date="2004-02" db="EMBL/GenBank/DDBJ databases">
        <authorList>
            <consortium name="Genoscope"/>
            <consortium name="Whitehead Institute Centre for Genome Research"/>
        </authorList>
    </citation>
    <scope>NUCLEOTIDE SEQUENCE</scope>
</reference>
<feature type="region of interest" description="Disordered" evidence="4">
    <location>
        <begin position="82"/>
        <end position="130"/>
    </location>
</feature>
<sequence length="398" mass="42569">DVCRLQQWAAHLSAFRERDSRGRLPLHVAALRPQTDVLRVVLQATASTDLTLEERTGEGDTPLTLAAAAGLVDNVRILLGHGASPHNTNSRNESPLLIGTDTTSHEQVPPSGGPSGEAEIVRHGSEPRPGRGLCGAGVFNQVDGHARGRKGSQADGGSPQPAPLLTLLSFLHQVGCTDILKLLLRHGAKVSSRDAHGVTPLAIAAERGNTEALDVLVRHGEHQNPSSSAKGQPHSALQSGCLPPGGDVKAQATNGDSVLYDAAGSGNVDSVELLLGHGADPNVASTPSSCRSTERRTRDTFCEPGALWRCKNLTEKVCEYLCFRGKNWSCRSKERRQINIPIFFSCSVFTVFSTKKLLLFAVFHCSSDHRLISPLKVPFFLLPAFVLLPPTTTPTSHL</sequence>
<gene>
    <name evidence="5" type="ORF">GSTENG00000507001</name>
</gene>
<dbReference type="PROSITE" id="PS50088">
    <property type="entry name" value="ANK_REPEAT"/>
    <property type="match status" value="4"/>
</dbReference>
<dbReference type="InterPro" id="IPR002110">
    <property type="entry name" value="Ankyrin_rpt"/>
</dbReference>
<feature type="repeat" description="ANK" evidence="3">
    <location>
        <begin position="58"/>
        <end position="90"/>
    </location>
</feature>
<dbReference type="OrthoDB" id="20872at2759"/>
<comment type="caution">
    <text evidence="5">The sequence shown here is derived from an EMBL/GenBank/DDBJ whole genome shotgun (WGS) entry which is preliminary data.</text>
</comment>
<evidence type="ECO:0000256" key="1">
    <source>
        <dbReference type="ARBA" id="ARBA00022737"/>
    </source>
</evidence>
<evidence type="ECO:0000256" key="4">
    <source>
        <dbReference type="SAM" id="MobiDB-lite"/>
    </source>
</evidence>
<feature type="non-terminal residue" evidence="5">
    <location>
        <position position="398"/>
    </location>
</feature>
<keyword evidence="2 3" id="KW-0040">ANK repeat</keyword>
<dbReference type="AlphaFoldDB" id="Q4THL2"/>
<keyword evidence="1" id="KW-0677">Repeat</keyword>
<protein>
    <submittedName>
        <fullName evidence="5">(spotted green pufferfish) hypothetical protein</fullName>
    </submittedName>
</protein>
<feature type="region of interest" description="Disordered" evidence="4">
    <location>
        <begin position="220"/>
        <end position="246"/>
    </location>
</feature>
<feature type="repeat" description="ANK" evidence="3">
    <location>
        <begin position="21"/>
        <end position="53"/>
    </location>
</feature>
<proteinExistence type="predicted"/>
<reference evidence="5" key="1">
    <citation type="journal article" date="2004" name="Nature">
        <title>Genome duplication in the teleost fish Tetraodon nigroviridis reveals the early vertebrate proto-karyotype.</title>
        <authorList>
            <person name="Jaillon O."/>
            <person name="Aury J.-M."/>
            <person name="Brunet F."/>
            <person name="Petit J.-L."/>
            <person name="Stange-Thomann N."/>
            <person name="Mauceli E."/>
            <person name="Bouneau L."/>
            <person name="Fischer C."/>
            <person name="Ozouf-Costaz C."/>
            <person name="Bernot A."/>
            <person name="Nicaud S."/>
            <person name="Jaffe D."/>
            <person name="Fisher S."/>
            <person name="Lutfalla G."/>
            <person name="Dossat C."/>
            <person name="Segurens B."/>
            <person name="Dasilva C."/>
            <person name="Salanoubat M."/>
            <person name="Levy M."/>
            <person name="Boudet N."/>
            <person name="Castellano S."/>
            <person name="Anthouard V."/>
            <person name="Jubin C."/>
            <person name="Castelli V."/>
            <person name="Katinka M."/>
            <person name="Vacherie B."/>
            <person name="Biemont C."/>
            <person name="Skalli Z."/>
            <person name="Cattolico L."/>
            <person name="Poulain J."/>
            <person name="De Berardinis V."/>
            <person name="Cruaud C."/>
            <person name="Duprat S."/>
            <person name="Brottier P."/>
            <person name="Coutanceau J.-P."/>
            <person name="Gouzy J."/>
            <person name="Parra G."/>
            <person name="Lardier G."/>
            <person name="Chapple C."/>
            <person name="McKernan K.J."/>
            <person name="McEwan P."/>
            <person name="Bosak S."/>
            <person name="Kellis M."/>
            <person name="Volff J.-N."/>
            <person name="Guigo R."/>
            <person name="Zody M.C."/>
            <person name="Mesirov J."/>
            <person name="Lindblad-Toh K."/>
            <person name="Birren B."/>
            <person name="Nusbaum C."/>
            <person name="Kahn D."/>
            <person name="Robinson-Rechavi M."/>
            <person name="Laudet V."/>
            <person name="Schachter V."/>
            <person name="Quetier F."/>
            <person name="Saurin W."/>
            <person name="Scarpelli C."/>
            <person name="Wincker P."/>
            <person name="Lander E.S."/>
            <person name="Weissenbach J."/>
            <person name="Roest Crollius H."/>
        </authorList>
    </citation>
    <scope>NUCLEOTIDE SEQUENCE [LARGE SCALE GENOMIC DNA]</scope>
</reference>
<dbReference type="KEGG" id="tng:GSTEN00000507G001"/>
<dbReference type="PROSITE" id="PS50297">
    <property type="entry name" value="ANK_REP_REGION"/>
    <property type="match status" value="4"/>
</dbReference>
<dbReference type="InterPro" id="IPR036770">
    <property type="entry name" value="Ankyrin_rpt-contain_sf"/>
</dbReference>
<dbReference type="Pfam" id="PF12796">
    <property type="entry name" value="Ank_2"/>
    <property type="match status" value="2"/>
</dbReference>
<dbReference type="EMBL" id="CAAE01002863">
    <property type="protein sequence ID" value="CAF87620.1"/>
    <property type="molecule type" value="Genomic_DNA"/>
</dbReference>
<dbReference type="PANTHER" id="PTHR24173:SF83">
    <property type="entry name" value="SOCS BOX DOMAIN-CONTAINING PROTEIN"/>
    <property type="match status" value="1"/>
</dbReference>
<dbReference type="PANTHER" id="PTHR24173">
    <property type="entry name" value="ANKYRIN REPEAT CONTAINING"/>
    <property type="match status" value="1"/>
</dbReference>
<dbReference type="SUPFAM" id="SSF48403">
    <property type="entry name" value="Ankyrin repeat"/>
    <property type="match status" value="2"/>
</dbReference>
<evidence type="ECO:0000313" key="5">
    <source>
        <dbReference type="EMBL" id="CAF87620.1"/>
    </source>
</evidence>
<feature type="compositionally biased region" description="Polar residues" evidence="4">
    <location>
        <begin position="223"/>
        <end position="238"/>
    </location>
</feature>
<dbReference type="PRINTS" id="PR01415">
    <property type="entry name" value="ANKYRIN"/>
</dbReference>